<reference evidence="3" key="1">
    <citation type="submission" date="2017-09" db="EMBL/GenBank/DDBJ databases">
        <title>Depth-based differentiation of microbial function through sediment-hosted aquifers and enrichment of novel symbionts in the deep terrestrial subsurface.</title>
        <authorList>
            <person name="Probst A.J."/>
            <person name="Ladd B."/>
            <person name="Jarett J.K."/>
            <person name="Geller-Mcgrath D.E."/>
            <person name="Sieber C.M.K."/>
            <person name="Emerson J.B."/>
            <person name="Anantharaman K."/>
            <person name="Thomas B.C."/>
            <person name="Malmstrom R."/>
            <person name="Stieglmeier M."/>
            <person name="Klingl A."/>
            <person name="Woyke T."/>
            <person name="Ryan C.M."/>
            <person name="Banfield J.F."/>
        </authorList>
    </citation>
    <scope>NUCLEOTIDE SEQUENCE [LARGE SCALE GENOMIC DNA]</scope>
</reference>
<proteinExistence type="predicted"/>
<evidence type="ECO:0000256" key="1">
    <source>
        <dbReference type="SAM" id="Coils"/>
    </source>
</evidence>
<gene>
    <name evidence="2" type="ORF">CO172_01430</name>
</gene>
<keyword evidence="1" id="KW-0175">Coiled coil</keyword>
<evidence type="ECO:0000313" key="2">
    <source>
        <dbReference type="EMBL" id="PJA47441.1"/>
    </source>
</evidence>
<organism evidence="2 3">
    <name type="scientific">Candidatus Uhrbacteria bacterium CG_4_9_14_3_um_filter_36_7</name>
    <dbReference type="NCBI Taxonomy" id="1975033"/>
    <lineage>
        <taxon>Bacteria</taxon>
        <taxon>Candidatus Uhriibacteriota</taxon>
    </lineage>
</organism>
<dbReference type="Proteomes" id="UP000229749">
    <property type="component" value="Unassembled WGS sequence"/>
</dbReference>
<comment type="caution">
    <text evidence="2">The sequence shown here is derived from an EMBL/GenBank/DDBJ whole genome shotgun (WGS) entry which is preliminary data.</text>
</comment>
<name>A0A2M7XHT8_9BACT</name>
<dbReference type="AlphaFoldDB" id="A0A2M7XHT8"/>
<feature type="coiled-coil region" evidence="1">
    <location>
        <begin position="27"/>
        <end position="69"/>
    </location>
</feature>
<protein>
    <submittedName>
        <fullName evidence="2">Uncharacterized protein</fullName>
    </submittedName>
</protein>
<evidence type="ECO:0000313" key="3">
    <source>
        <dbReference type="Proteomes" id="UP000229749"/>
    </source>
</evidence>
<dbReference type="SUPFAM" id="SSF58113">
    <property type="entry name" value="Apolipoprotein A-I"/>
    <property type="match status" value="1"/>
</dbReference>
<dbReference type="EMBL" id="PFWS01000021">
    <property type="protein sequence ID" value="PJA47441.1"/>
    <property type="molecule type" value="Genomic_DNA"/>
</dbReference>
<accession>A0A2M7XHT8</accession>
<sequence length="125" mass="14534">MTDSRAIQDILEMVSFIKDHAVTHEEFNELKQDLGVLRQDLAKTKHEFKQDLAKTKHEFKQDLAKTKHEIFDHIDDKLADLRGDLVVLTRKEDRKLCSLVEILQNKKIISEAESKTIFAMDPFGQ</sequence>